<evidence type="ECO:0000259" key="6">
    <source>
        <dbReference type="Pfam" id="PF00251"/>
    </source>
</evidence>
<dbReference type="EMBL" id="CP093347">
    <property type="protein sequence ID" value="WOH01343.1"/>
    <property type="molecule type" value="Genomic_DNA"/>
</dbReference>
<dbReference type="Pfam" id="PF00251">
    <property type="entry name" value="Glyco_hydro_32N"/>
    <property type="match status" value="1"/>
</dbReference>
<dbReference type="SUPFAM" id="SSF49899">
    <property type="entry name" value="Concanavalin A-like lectins/glucanases"/>
    <property type="match status" value="1"/>
</dbReference>
<dbReference type="Proteomes" id="UP000077755">
    <property type="component" value="Chromosome 5"/>
</dbReference>
<evidence type="ECO:0000256" key="2">
    <source>
        <dbReference type="ARBA" id="ARBA00022801"/>
    </source>
</evidence>
<dbReference type="InterPro" id="IPR050551">
    <property type="entry name" value="Fructan_Metab_Enzymes"/>
</dbReference>
<dbReference type="FunFam" id="2.60.120.560:FF:000002">
    <property type="entry name" value="Beta-fructofuranosidase, insoluble isoenzyme CWINV1"/>
    <property type="match status" value="1"/>
</dbReference>
<dbReference type="Gene3D" id="2.115.10.20">
    <property type="entry name" value="Glycosyl hydrolase domain, family 43"/>
    <property type="match status" value="1"/>
</dbReference>
<evidence type="ECO:0000313" key="9">
    <source>
        <dbReference type="Proteomes" id="UP000077755"/>
    </source>
</evidence>
<dbReference type="AlphaFoldDB" id="A0AAF1B1R9"/>
<sequence length="632" mass="69987">MDTKIIVPPCSPLLDKAETEKASVVHQRSIKGLCSLLLVSTLLVLLFVQQGPRITRNGENDLNLKSLEQAWRWVSKEITLDVSGERVKAYPWTNDMLSWQRTSYHFQPQKNWMNDPNGPLFHMGWYHFFYQYNPNSAVWGNITWGHAVSKDLINWFHLPIAMVPDNWYDIAGVWTGSATILPDGQIIMLYTGKTANLTEVQNLAYPANLSDPLLLEWVKHPGNPVMVPPPGIGFKDFRDPTTAWLGPDGMWRITIGSKINNNGLSLVYKTANFTEFELSDELLHEVPGSGMWECIDFYPVSLASTDGLDTSANGAGVKHVLKASLDQYMQDYYAIGTYDPMSDKWTPDDPKADVGLGLRVDDGQFYASKTFYDQNKKRRIIWAWVGESDSESTDVLKGWASLQAIPRTIVFDKETGTNILQWPVEEVESLRSVSYDFDKLKLGPGSVLPLNIGSATQLDIVATFEIDEEALQSTVEANEDYNCSSSGGASRGVLGPFGILVLADEPLSELTPVYFYISKGTDGIAKTHFCADQSRSSTASDVGKLIYGSDVPVLNGEKLSMRLLVDHSIVESFAQGGRKVITSRVYPTKAINGGAKLFVFNNATGVSVTASVKAWQMISANSVPFPQNGDHL</sequence>
<reference evidence="8" key="2">
    <citation type="submission" date="2022-03" db="EMBL/GenBank/DDBJ databases">
        <title>Draft title - Genomic analysis of global carrot germplasm unveils the trajectory of domestication and the origin of high carotenoid orange carrot.</title>
        <authorList>
            <person name="Iorizzo M."/>
            <person name="Ellison S."/>
            <person name="Senalik D."/>
            <person name="Macko-Podgorni A."/>
            <person name="Grzebelus D."/>
            <person name="Bostan H."/>
            <person name="Rolling W."/>
            <person name="Curaba J."/>
            <person name="Simon P."/>
        </authorList>
    </citation>
    <scope>NUCLEOTIDE SEQUENCE</scope>
    <source>
        <tissue evidence="8">Leaf</tissue>
    </source>
</reference>
<comment type="similarity">
    <text evidence="1 5">Belongs to the glycosyl hydrolase 32 family.</text>
</comment>
<dbReference type="Gene3D" id="2.60.120.560">
    <property type="entry name" value="Exo-inulinase, domain 1"/>
    <property type="match status" value="1"/>
</dbReference>
<evidence type="ECO:0000256" key="3">
    <source>
        <dbReference type="ARBA" id="ARBA00023145"/>
    </source>
</evidence>
<reference evidence="8" key="1">
    <citation type="journal article" date="2016" name="Nat. Genet.">
        <title>A high-quality carrot genome assembly provides new insights into carotenoid accumulation and asterid genome evolution.</title>
        <authorList>
            <person name="Iorizzo M."/>
            <person name="Ellison S."/>
            <person name="Senalik D."/>
            <person name="Zeng P."/>
            <person name="Satapoomin P."/>
            <person name="Huang J."/>
            <person name="Bowman M."/>
            <person name="Iovene M."/>
            <person name="Sanseverino W."/>
            <person name="Cavagnaro P."/>
            <person name="Yildiz M."/>
            <person name="Macko-Podgorni A."/>
            <person name="Moranska E."/>
            <person name="Grzebelus E."/>
            <person name="Grzebelus D."/>
            <person name="Ashrafi H."/>
            <person name="Zheng Z."/>
            <person name="Cheng S."/>
            <person name="Spooner D."/>
            <person name="Van Deynze A."/>
            <person name="Simon P."/>
        </authorList>
    </citation>
    <scope>NUCLEOTIDE SEQUENCE</scope>
    <source>
        <tissue evidence="8">Leaf</tissue>
    </source>
</reference>
<dbReference type="InterPro" id="IPR013320">
    <property type="entry name" value="ConA-like_dom_sf"/>
</dbReference>
<dbReference type="InterPro" id="IPR013148">
    <property type="entry name" value="Glyco_hydro_32_N"/>
</dbReference>
<dbReference type="SUPFAM" id="SSF75005">
    <property type="entry name" value="Arabinanase/levansucrase/invertase"/>
    <property type="match status" value="1"/>
</dbReference>
<proteinExistence type="inferred from homology"/>
<dbReference type="PANTHER" id="PTHR31953">
    <property type="entry name" value="BETA-FRUCTOFURANOSIDASE, INSOLUBLE ISOENZYME CWINV1-RELATED"/>
    <property type="match status" value="1"/>
</dbReference>
<name>A0AAF1B1R9_DAUCS</name>
<keyword evidence="3" id="KW-0865">Zymogen</keyword>
<dbReference type="CDD" id="cd18624">
    <property type="entry name" value="GH32_Fruct1-like"/>
    <property type="match status" value="1"/>
</dbReference>
<protein>
    <recommendedName>
        <fullName evidence="10">Beta-fructofuranosidase</fullName>
    </recommendedName>
</protein>
<dbReference type="GO" id="GO:0005975">
    <property type="term" value="P:carbohydrate metabolic process"/>
    <property type="evidence" value="ECO:0007669"/>
    <property type="project" value="InterPro"/>
</dbReference>
<feature type="domain" description="Glycosyl hydrolase family 32 N-terminal" evidence="6">
    <location>
        <begin position="105"/>
        <end position="423"/>
    </location>
</feature>
<evidence type="ECO:0000259" key="7">
    <source>
        <dbReference type="Pfam" id="PF08244"/>
    </source>
</evidence>
<keyword evidence="2 5" id="KW-0378">Hydrolase</keyword>
<dbReference type="FunFam" id="2.115.10.20:FF:000001">
    <property type="entry name" value="Beta-fructofuranosidase, insoluble isoenzyme CWINV1"/>
    <property type="match status" value="1"/>
</dbReference>
<dbReference type="PROSITE" id="PS00609">
    <property type="entry name" value="GLYCOSYL_HYDROL_F32"/>
    <property type="match status" value="1"/>
</dbReference>
<dbReference type="InterPro" id="IPR018053">
    <property type="entry name" value="Glyco_hydro_32_AS"/>
</dbReference>
<feature type="domain" description="Glycosyl hydrolase family 32 C-terminal" evidence="7">
    <location>
        <begin position="426"/>
        <end position="616"/>
    </location>
</feature>
<dbReference type="InterPro" id="IPR023296">
    <property type="entry name" value="Glyco_hydro_beta-prop_sf"/>
</dbReference>
<evidence type="ECO:0000256" key="4">
    <source>
        <dbReference type="ARBA" id="ARBA00023295"/>
    </source>
</evidence>
<dbReference type="GO" id="GO:0004553">
    <property type="term" value="F:hydrolase activity, hydrolyzing O-glycosyl compounds"/>
    <property type="evidence" value="ECO:0007669"/>
    <property type="project" value="InterPro"/>
</dbReference>
<evidence type="ECO:0000256" key="5">
    <source>
        <dbReference type="RuleBase" id="RU362110"/>
    </source>
</evidence>
<accession>A0AAF1B1R9</accession>
<dbReference type="InterPro" id="IPR013189">
    <property type="entry name" value="Glyco_hydro_32_C"/>
</dbReference>
<dbReference type="InterPro" id="IPR001362">
    <property type="entry name" value="Glyco_hydro_32"/>
</dbReference>
<organism evidence="8 9">
    <name type="scientific">Daucus carota subsp. sativus</name>
    <name type="common">Carrot</name>
    <dbReference type="NCBI Taxonomy" id="79200"/>
    <lineage>
        <taxon>Eukaryota</taxon>
        <taxon>Viridiplantae</taxon>
        <taxon>Streptophyta</taxon>
        <taxon>Embryophyta</taxon>
        <taxon>Tracheophyta</taxon>
        <taxon>Spermatophyta</taxon>
        <taxon>Magnoliopsida</taxon>
        <taxon>eudicotyledons</taxon>
        <taxon>Gunneridae</taxon>
        <taxon>Pentapetalae</taxon>
        <taxon>asterids</taxon>
        <taxon>campanulids</taxon>
        <taxon>Apiales</taxon>
        <taxon>Apiaceae</taxon>
        <taxon>Apioideae</taxon>
        <taxon>Scandiceae</taxon>
        <taxon>Daucinae</taxon>
        <taxon>Daucus</taxon>
        <taxon>Daucus sect. Daucus</taxon>
    </lineage>
</organism>
<keyword evidence="4 5" id="KW-0326">Glycosidase</keyword>
<evidence type="ECO:0000256" key="1">
    <source>
        <dbReference type="ARBA" id="ARBA00009902"/>
    </source>
</evidence>
<evidence type="ECO:0008006" key="10">
    <source>
        <dbReference type="Google" id="ProtNLM"/>
    </source>
</evidence>
<dbReference type="KEGG" id="dcr:108222818"/>
<dbReference type="SMART" id="SM00640">
    <property type="entry name" value="Glyco_32"/>
    <property type="match status" value="1"/>
</dbReference>
<keyword evidence="9" id="KW-1185">Reference proteome</keyword>
<evidence type="ECO:0000313" key="8">
    <source>
        <dbReference type="EMBL" id="WOH01343.1"/>
    </source>
</evidence>
<dbReference type="Pfam" id="PF08244">
    <property type="entry name" value="Glyco_hydro_32C"/>
    <property type="match status" value="1"/>
</dbReference>
<gene>
    <name evidence="8" type="ORF">DCAR_0520725</name>
</gene>